<reference evidence="2 3" key="1">
    <citation type="submission" date="2016-10" db="EMBL/GenBank/DDBJ databases">
        <title>Rodentibacter gen. nov. and new species.</title>
        <authorList>
            <person name="Christensen H."/>
        </authorList>
    </citation>
    <scope>NUCLEOTIDE SEQUENCE [LARGE SCALE GENOMIC DNA]</scope>
    <source>
        <strain evidence="2 3">Ac151</strain>
    </source>
</reference>
<evidence type="ECO:0000256" key="1">
    <source>
        <dbReference type="SAM" id="Coils"/>
    </source>
</evidence>
<dbReference type="PROSITE" id="PS51257">
    <property type="entry name" value="PROKAR_LIPOPROTEIN"/>
    <property type="match status" value="1"/>
</dbReference>
<name>A0A1V3JJI6_9PAST</name>
<sequence>MKNYFALFIAGSTLSGCVNIQADQAKPTPTSPQQNVNWTPEQYAKLTEAINKNKEKILEQLNNEAKKLEGKTFQIPINDEAQ</sequence>
<evidence type="ECO:0000313" key="2">
    <source>
        <dbReference type="EMBL" id="OOF56940.1"/>
    </source>
</evidence>
<dbReference type="Proteomes" id="UP000188602">
    <property type="component" value="Unassembled WGS sequence"/>
</dbReference>
<keyword evidence="1" id="KW-0175">Coiled coil</keyword>
<protein>
    <recommendedName>
        <fullName evidence="4">Lipoprotein</fullName>
    </recommendedName>
</protein>
<gene>
    <name evidence="2" type="ORF">BKL49_10035</name>
</gene>
<evidence type="ECO:0008006" key="4">
    <source>
        <dbReference type="Google" id="ProtNLM"/>
    </source>
</evidence>
<organism evidence="2 3">
    <name type="scientific">Rodentibacter myodis</name>
    <dbReference type="NCBI Taxonomy" id="1907939"/>
    <lineage>
        <taxon>Bacteria</taxon>
        <taxon>Pseudomonadati</taxon>
        <taxon>Pseudomonadota</taxon>
        <taxon>Gammaproteobacteria</taxon>
        <taxon>Pasteurellales</taxon>
        <taxon>Pasteurellaceae</taxon>
        <taxon>Rodentibacter</taxon>
    </lineage>
</organism>
<dbReference type="STRING" id="1907939.BKL49_10035"/>
<dbReference type="OrthoDB" id="9944293at2"/>
<dbReference type="RefSeq" id="WP_077425072.1">
    <property type="nucleotide sequence ID" value="NZ_MLHQ01000026.1"/>
</dbReference>
<keyword evidence="3" id="KW-1185">Reference proteome</keyword>
<comment type="caution">
    <text evidence="2">The sequence shown here is derived from an EMBL/GenBank/DDBJ whole genome shotgun (WGS) entry which is preliminary data.</text>
</comment>
<proteinExistence type="predicted"/>
<evidence type="ECO:0000313" key="3">
    <source>
        <dbReference type="Proteomes" id="UP000188602"/>
    </source>
</evidence>
<dbReference type="AlphaFoldDB" id="A0A1V3JJI6"/>
<feature type="coiled-coil region" evidence="1">
    <location>
        <begin position="44"/>
        <end position="71"/>
    </location>
</feature>
<dbReference type="EMBL" id="MLHQ01000026">
    <property type="protein sequence ID" value="OOF56940.1"/>
    <property type="molecule type" value="Genomic_DNA"/>
</dbReference>
<accession>A0A1V3JJI6</accession>